<proteinExistence type="predicted"/>
<gene>
    <name evidence="2" type="ORF">UW20_C0011G0011</name>
</gene>
<evidence type="ECO:0000256" key="1">
    <source>
        <dbReference type="SAM" id="MobiDB-lite"/>
    </source>
</evidence>
<evidence type="ECO:0000313" key="3">
    <source>
        <dbReference type="Proteomes" id="UP000034012"/>
    </source>
</evidence>
<accession>A0A837I7R1</accession>
<comment type="caution">
    <text evidence="2">The sequence shown here is derived from an EMBL/GenBank/DDBJ whole genome shotgun (WGS) entry which is preliminary data.</text>
</comment>
<sequence length="60" mass="6340">MANADNKSTEIPKIPSLNFGGGKPSIFTPNKGFMPKGPQRGKFNQATFHTQHKGGPSGGK</sequence>
<dbReference type="EMBL" id="LCHK01000011">
    <property type="protein sequence ID" value="KKT32641.1"/>
    <property type="molecule type" value="Genomic_DNA"/>
</dbReference>
<dbReference type="AlphaFoldDB" id="A0A837I7R1"/>
<evidence type="ECO:0000313" key="2">
    <source>
        <dbReference type="EMBL" id="KKT32641.1"/>
    </source>
</evidence>
<protein>
    <submittedName>
        <fullName evidence="2">Uncharacterized protein</fullName>
    </submittedName>
</protein>
<reference evidence="2 3" key="1">
    <citation type="journal article" date="2015" name="Nature">
        <title>rRNA introns, odd ribosomes, and small enigmatic genomes across a large radiation of phyla.</title>
        <authorList>
            <person name="Brown C.T."/>
            <person name="Hug L.A."/>
            <person name="Thomas B.C."/>
            <person name="Sharon I."/>
            <person name="Castelle C.J."/>
            <person name="Singh A."/>
            <person name="Wilkins M.J."/>
            <person name="Williams K.H."/>
            <person name="Banfield J.F."/>
        </authorList>
    </citation>
    <scope>NUCLEOTIDE SEQUENCE [LARGE SCALE GENOMIC DNA]</scope>
</reference>
<dbReference type="Proteomes" id="UP000034012">
    <property type="component" value="Unassembled WGS sequence"/>
</dbReference>
<organism evidence="2 3">
    <name type="scientific">Candidatus Woesebacteria bacterium GW2011_GWB1_44_11</name>
    <dbReference type="NCBI Taxonomy" id="1618579"/>
    <lineage>
        <taxon>Bacteria</taxon>
        <taxon>Candidatus Woeseibacteriota</taxon>
    </lineage>
</organism>
<feature type="region of interest" description="Disordered" evidence="1">
    <location>
        <begin position="1"/>
        <end position="60"/>
    </location>
</feature>
<name>A0A837I7R1_9BACT</name>